<name>A0A9P5YRA4_9AGAR</name>
<evidence type="ECO:0000313" key="1">
    <source>
        <dbReference type="EMBL" id="KAF9474438.1"/>
    </source>
</evidence>
<gene>
    <name evidence="1" type="ORF">BDN70DRAFT_762943</name>
</gene>
<dbReference type="AlphaFoldDB" id="A0A9P5YRA4"/>
<sequence length="65" mass="7268">HVQAHQKKHDQRIGGKSQVLTGQAASAILLQNYDPRAFSLRGFLERQGCQERRIPTTDAVPTNLD</sequence>
<feature type="non-terminal residue" evidence="1">
    <location>
        <position position="65"/>
    </location>
</feature>
<feature type="non-terminal residue" evidence="1">
    <location>
        <position position="1"/>
    </location>
</feature>
<dbReference type="Proteomes" id="UP000807469">
    <property type="component" value="Unassembled WGS sequence"/>
</dbReference>
<organism evidence="1 2">
    <name type="scientific">Pholiota conissans</name>
    <dbReference type="NCBI Taxonomy" id="109636"/>
    <lineage>
        <taxon>Eukaryota</taxon>
        <taxon>Fungi</taxon>
        <taxon>Dikarya</taxon>
        <taxon>Basidiomycota</taxon>
        <taxon>Agaricomycotina</taxon>
        <taxon>Agaricomycetes</taxon>
        <taxon>Agaricomycetidae</taxon>
        <taxon>Agaricales</taxon>
        <taxon>Agaricineae</taxon>
        <taxon>Strophariaceae</taxon>
        <taxon>Pholiota</taxon>
    </lineage>
</organism>
<comment type="caution">
    <text evidence="1">The sequence shown here is derived from an EMBL/GenBank/DDBJ whole genome shotgun (WGS) entry which is preliminary data.</text>
</comment>
<proteinExistence type="predicted"/>
<keyword evidence="2" id="KW-1185">Reference proteome</keyword>
<reference evidence="1" key="1">
    <citation type="submission" date="2020-11" db="EMBL/GenBank/DDBJ databases">
        <authorList>
            <consortium name="DOE Joint Genome Institute"/>
            <person name="Ahrendt S."/>
            <person name="Riley R."/>
            <person name="Andreopoulos W."/>
            <person name="Labutti K."/>
            <person name="Pangilinan J."/>
            <person name="Ruiz-Duenas F.J."/>
            <person name="Barrasa J.M."/>
            <person name="Sanchez-Garcia M."/>
            <person name="Camarero S."/>
            <person name="Miyauchi S."/>
            <person name="Serrano A."/>
            <person name="Linde D."/>
            <person name="Babiker R."/>
            <person name="Drula E."/>
            <person name="Ayuso-Fernandez I."/>
            <person name="Pacheco R."/>
            <person name="Padilla G."/>
            <person name="Ferreira P."/>
            <person name="Barriuso J."/>
            <person name="Kellner H."/>
            <person name="Castanera R."/>
            <person name="Alfaro M."/>
            <person name="Ramirez L."/>
            <person name="Pisabarro A.G."/>
            <person name="Kuo A."/>
            <person name="Tritt A."/>
            <person name="Lipzen A."/>
            <person name="He G."/>
            <person name="Yan M."/>
            <person name="Ng V."/>
            <person name="Cullen D."/>
            <person name="Martin F."/>
            <person name="Rosso M.-N."/>
            <person name="Henrissat B."/>
            <person name="Hibbett D."/>
            <person name="Martinez A.T."/>
            <person name="Grigoriev I.V."/>
        </authorList>
    </citation>
    <scope>NUCLEOTIDE SEQUENCE</scope>
    <source>
        <strain evidence="1">CIRM-BRFM 674</strain>
    </source>
</reference>
<dbReference type="EMBL" id="MU155379">
    <property type="protein sequence ID" value="KAF9474438.1"/>
    <property type="molecule type" value="Genomic_DNA"/>
</dbReference>
<protein>
    <submittedName>
        <fullName evidence="1">Uncharacterized protein</fullName>
    </submittedName>
</protein>
<accession>A0A9P5YRA4</accession>
<dbReference type="OrthoDB" id="3021788at2759"/>
<evidence type="ECO:0000313" key="2">
    <source>
        <dbReference type="Proteomes" id="UP000807469"/>
    </source>
</evidence>